<dbReference type="AlphaFoldDB" id="A0A2W4ZX53"/>
<gene>
    <name evidence="2" type="ORF">DI626_05360</name>
</gene>
<accession>A0A2W4ZX53</accession>
<evidence type="ECO:0000256" key="1">
    <source>
        <dbReference type="SAM" id="MobiDB-lite"/>
    </source>
</evidence>
<comment type="caution">
    <text evidence="2">The sequence shown here is derived from an EMBL/GenBank/DDBJ whole genome shotgun (WGS) entry which is preliminary data.</text>
</comment>
<sequence>MGRYSFTNGYDGDGSLEKITAMVQEIKASPKTGHKRLVVREKGKTMSHAVIDIKMKDAKAVEEKKSYMFDVREKDYSRNPGQQRRKAADFKGYDCEGAPEDYTPASDTQAKFNRFGGGAGGKKVGRTKF</sequence>
<proteinExistence type="predicted"/>
<dbReference type="EMBL" id="QFNK01000086">
    <property type="protein sequence ID" value="PZO86874.1"/>
    <property type="molecule type" value="Genomic_DNA"/>
</dbReference>
<name>A0A2W4ZX53_9BACT</name>
<feature type="region of interest" description="Disordered" evidence="1">
    <location>
        <begin position="74"/>
        <end position="93"/>
    </location>
</feature>
<dbReference type="Proteomes" id="UP000249557">
    <property type="component" value="Unassembled WGS sequence"/>
</dbReference>
<evidence type="ECO:0000313" key="3">
    <source>
        <dbReference type="Proteomes" id="UP000249557"/>
    </source>
</evidence>
<organism evidence="2 3">
    <name type="scientific">Micavibrio aeruginosavorus</name>
    <dbReference type="NCBI Taxonomy" id="349221"/>
    <lineage>
        <taxon>Bacteria</taxon>
        <taxon>Pseudomonadati</taxon>
        <taxon>Bdellovibrionota</taxon>
        <taxon>Bdellovibrionia</taxon>
        <taxon>Bdellovibrionales</taxon>
        <taxon>Pseudobdellovibrionaceae</taxon>
        <taxon>Micavibrio</taxon>
    </lineage>
</organism>
<reference evidence="2 3" key="1">
    <citation type="submission" date="2017-08" db="EMBL/GenBank/DDBJ databases">
        <title>Infants hospitalized years apart are colonized by the same room-sourced microbial strains.</title>
        <authorList>
            <person name="Brooks B."/>
            <person name="Olm M.R."/>
            <person name="Firek B.A."/>
            <person name="Baker R."/>
            <person name="Thomas B.C."/>
            <person name="Morowitz M.J."/>
            <person name="Banfield J.F."/>
        </authorList>
    </citation>
    <scope>NUCLEOTIDE SEQUENCE [LARGE SCALE GENOMIC DNA]</scope>
    <source>
        <strain evidence="2">S2_018_000_R2_104</strain>
    </source>
</reference>
<evidence type="ECO:0000313" key="2">
    <source>
        <dbReference type="EMBL" id="PZO86874.1"/>
    </source>
</evidence>
<protein>
    <submittedName>
        <fullName evidence="2">Uncharacterized protein</fullName>
    </submittedName>
</protein>